<evidence type="ECO:0000256" key="1">
    <source>
        <dbReference type="ARBA" id="ARBA00004442"/>
    </source>
</evidence>
<keyword evidence="5" id="KW-0998">Cell outer membrane</keyword>
<reference evidence="6 7" key="1">
    <citation type="submission" date="2020-08" db="EMBL/GenBank/DDBJ databases">
        <title>Genomic Encyclopedia of Type Strains, Phase IV (KMG-IV): sequencing the most valuable type-strain genomes for metagenomic binning, comparative biology and taxonomic classification.</title>
        <authorList>
            <person name="Goeker M."/>
        </authorList>
    </citation>
    <scope>NUCLEOTIDE SEQUENCE [LARGE SCALE GENOMIC DNA]</scope>
    <source>
        <strain evidence="6 7">DSM 22368</strain>
    </source>
</reference>
<keyword evidence="4" id="KW-0472">Membrane</keyword>
<protein>
    <submittedName>
        <fullName evidence="6">Outer membrane protein</fullName>
    </submittedName>
</protein>
<dbReference type="PANTHER" id="PTHR38776">
    <property type="entry name" value="MLTA-INTERACTING PROTEIN-RELATED"/>
    <property type="match status" value="1"/>
</dbReference>
<organism evidence="6 7">
    <name type="scientific">Pseudoteredinibacter isoporae</name>
    <dbReference type="NCBI Taxonomy" id="570281"/>
    <lineage>
        <taxon>Bacteria</taxon>
        <taxon>Pseudomonadati</taxon>
        <taxon>Pseudomonadota</taxon>
        <taxon>Gammaproteobacteria</taxon>
        <taxon>Cellvibrionales</taxon>
        <taxon>Cellvibrionaceae</taxon>
        <taxon>Pseudoteredinibacter</taxon>
    </lineage>
</organism>
<dbReference type="PANTHER" id="PTHR38776:SF1">
    <property type="entry name" value="MLTA-INTERACTING PROTEIN-RELATED"/>
    <property type="match status" value="1"/>
</dbReference>
<sequence>MKNLAKFGTIATCALLAGNLEAKDAVDPGQADNTWVVGIAGGAVNNPYAGEDNEGIIIPRIRYNGDRLFFNEKGLGLNLFTTGSLSGGLILKGDGSFLSDDKDYRGNAKLAGLRERDHALEGGFYINHTTDMGRLRFSAVSDVSNEHKGHTVGLEYIADMEFGAWNINPYAGVEWMSDEKVDHHFGVRSNEVTATRALYKGDDSVNFGAGVRGRYSFTKHWDFTFNTGYGRLGSGITDSPIVEDKNIYYGTLGVNYNF</sequence>
<dbReference type="InterPro" id="IPR010583">
    <property type="entry name" value="MipA"/>
</dbReference>
<keyword evidence="7" id="KW-1185">Reference proteome</keyword>
<comment type="subcellular location">
    <subcellularLocation>
        <location evidence="1">Cell outer membrane</location>
    </subcellularLocation>
</comment>
<keyword evidence="3" id="KW-0732">Signal</keyword>
<evidence type="ECO:0000256" key="3">
    <source>
        <dbReference type="ARBA" id="ARBA00022729"/>
    </source>
</evidence>
<evidence type="ECO:0000256" key="4">
    <source>
        <dbReference type="ARBA" id="ARBA00023136"/>
    </source>
</evidence>
<dbReference type="GO" id="GO:0009279">
    <property type="term" value="C:cell outer membrane"/>
    <property type="evidence" value="ECO:0007669"/>
    <property type="project" value="UniProtKB-SubCell"/>
</dbReference>
<dbReference type="EMBL" id="JACHHT010000002">
    <property type="protein sequence ID" value="MBB6522038.1"/>
    <property type="molecule type" value="Genomic_DNA"/>
</dbReference>
<dbReference type="RefSeq" id="WP_166846923.1">
    <property type="nucleotide sequence ID" value="NZ_JAAONY010000002.1"/>
</dbReference>
<evidence type="ECO:0000313" key="7">
    <source>
        <dbReference type="Proteomes" id="UP000528457"/>
    </source>
</evidence>
<accession>A0A7X0JUQ0</accession>
<dbReference type="InParanoid" id="A0A7X0JUQ0"/>
<dbReference type="AlphaFoldDB" id="A0A7X0JUQ0"/>
<comment type="similarity">
    <text evidence="2">Belongs to the MipA/OmpV family.</text>
</comment>
<dbReference type="Proteomes" id="UP000528457">
    <property type="component" value="Unassembled WGS sequence"/>
</dbReference>
<dbReference type="Pfam" id="PF06629">
    <property type="entry name" value="MipA"/>
    <property type="match status" value="1"/>
</dbReference>
<name>A0A7X0JUQ0_9GAMM</name>
<gene>
    <name evidence="6" type="ORF">HNR48_002323</name>
</gene>
<evidence type="ECO:0000256" key="2">
    <source>
        <dbReference type="ARBA" id="ARBA00005722"/>
    </source>
</evidence>
<evidence type="ECO:0000256" key="5">
    <source>
        <dbReference type="ARBA" id="ARBA00023237"/>
    </source>
</evidence>
<comment type="caution">
    <text evidence="6">The sequence shown here is derived from an EMBL/GenBank/DDBJ whole genome shotgun (WGS) entry which is preliminary data.</text>
</comment>
<evidence type="ECO:0000313" key="6">
    <source>
        <dbReference type="EMBL" id="MBB6522038.1"/>
    </source>
</evidence>
<proteinExistence type="inferred from homology"/>